<accession>A0A166V234</accession>
<dbReference type="InterPro" id="IPR004911">
    <property type="entry name" value="Interferon-induced_GILT"/>
</dbReference>
<evidence type="ECO:0000313" key="9">
    <source>
        <dbReference type="Proteomes" id="UP000076552"/>
    </source>
</evidence>
<evidence type="ECO:0000313" key="8">
    <source>
        <dbReference type="EMBL" id="KZL74073.1"/>
    </source>
</evidence>
<feature type="region of interest" description="Disordered" evidence="6">
    <location>
        <begin position="1"/>
        <end position="49"/>
    </location>
</feature>
<dbReference type="Pfam" id="PF03227">
    <property type="entry name" value="GILT"/>
    <property type="match status" value="1"/>
</dbReference>
<sequence length="574" mass="62440">MGAHRGCSEHRTAYRQQREAATSVPPSHSSNTILAERSKPSPRYRYPEPDTSFVMDEKRAYLGYRAASLPPPSMTTFRRQRKGMVPTVVMVAVLFAWSCWGYLRLPSFPARTGIAPEDAPVTVAKDLVPLEAHIMSKCPDARDCLRDLVLPTMMKAQDKVNFTLSYIGTPTENDGVDCKHGPSECMGNIIELCAAHLYPDPKINLGFTMCLTREYSAIPDRTLVEDCALEHAIDIKALNDCATEDDGGFGVGMLRDSVRRSKNAGVTKSCTVRLNEEFYCIRDDGQWKDCPHGSGVNDLVIAIEKLLAKCITQCKSIHARLVVALHDPERLHDAVEPDGLAHGLRRAGLELHVHNVNVEVVVGWLVVHVELELVEVNVRVLLDRRSQELGLHVLQPRDVLLAQVAQGPQIAALDQPKKVQRVERLAVPVQVWQQQEALVAFLAELGAVDDVLDFGAALDDVEDPVEAALVALALHVGPDVRGVELGGLGDQPDALPAVLLDVGVGARVDEIDFEVGEGGVGRRRGGAAGEVPVVDVVCAEVRDGREGCWGSGEVGWVGREGSAFKDQQCGLGVD</sequence>
<keyword evidence="9" id="KW-1185">Reference proteome</keyword>
<keyword evidence="5" id="KW-0325">Glycoprotein</keyword>
<keyword evidence="7" id="KW-0472">Membrane</keyword>
<evidence type="ECO:0000256" key="7">
    <source>
        <dbReference type="SAM" id="Phobius"/>
    </source>
</evidence>
<feature type="transmembrane region" description="Helical" evidence="7">
    <location>
        <begin position="83"/>
        <end position="103"/>
    </location>
</feature>
<keyword evidence="7" id="KW-1133">Transmembrane helix</keyword>
<evidence type="ECO:0000256" key="1">
    <source>
        <dbReference type="ARBA" id="ARBA00004613"/>
    </source>
</evidence>
<dbReference type="Proteomes" id="UP000076552">
    <property type="component" value="Unassembled WGS sequence"/>
</dbReference>
<feature type="compositionally biased region" description="Basic and acidic residues" evidence="6">
    <location>
        <begin position="1"/>
        <end position="18"/>
    </location>
</feature>
<evidence type="ECO:0000256" key="2">
    <source>
        <dbReference type="ARBA" id="ARBA00005679"/>
    </source>
</evidence>
<comment type="caution">
    <text evidence="8">The sequence shown here is derived from an EMBL/GenBank/DDBJ whole genome shotgun (WGS) entry which is preliminary data.</text>
</comment>
<keyword evidence="4" id="KW-0732">Signal</keyword>
<proteinExistence type="inferred from homology"/>
<dbReference type="AlphaFoldDB" id="A0A166V234"/>
<dbReference type="PANTHER" id="PTHR13234:SF8">
    <property type="entry name" value="GAMMA-INTERFERON-INDUCIBLE LYSOSOMAL THIOL REDUCTASE"/>
    <property type="match status" value="1"/>
</dbReference>
<dbReference type="STRING" id="708197.A0A166V234"/>
<organism evidence="8 9">
    <name type="scientific">Colletotrichum tofieldiae</name>
    <dbReference type="NCBI Taxonomy" id="708197"/>
    <lineage>
        <taxon>Eukaryota</taxon>
        <taxon>Fungi</taxon>
        <taxon>Dikarya</taxon>
        <taxon>Ascomycota</taxon>
        <taxon>Pezizomycotina</taxon>
        <taxon>Sordariomycetes</taxon>
        <taxon>Hypocreomycetidae</taxon>
        <taxon>Glomerellales</taxon>
        <taxon>Glomerellaceae</taxon>
        <taxon>Colletotrichum</taxon>
        <taxon>Colletotrichum spaethianum species complex</taxon>
    </lineage>
</organism>
<dbReference type="PANTHER" id="PTHR13234">
    <property type="entry name" value="GAMMA-INTERFERON INDUCIBLE LYSOSOMAL THIOL REDUCTASE GILT"/>
    <property type="match status" value="1"/>
</dbReference>
<keyword evidence="7" id="KW-0812">Transmembrane</keyword>
<dbReference type="GO" id="GO:0005576">
    <property type="term" value="C:extracellular region"/>
    <property type="evidence" value="ECO:0007669"/>
    <property type="project" value="UniProtKB-SubCell"/>
</dbReference>
<evidence type="ECO:0000256" key="4">
    <source>
        <dbReference type="ARBA" id="ARBA00022729"/>
    </source>
</evidence>
<reference evidence="8 9" key="1">
    <citation type="submission" date="2015-06" db="EMBL/GenBank/DDBJ databases">
        <title>Survival trade-offs in plant roots during colonization by closely related pathogenic and mutualistic fungi.</title>
        <authorList>
            <person name="Hacquard S."/>
            <person name="Kracher B."/>
            <person name="Hiruma K."/>
            <person name="Weinman A."/>
            <person name="Muench P."/>
            <person name="Garrido Oter R."/>
            <person name="Ver Loren van Themaat E."/>
            <person name="Dallerey J.-F."/>
            <person name="Damm U."/>
            <person name="Henrissat B."/>
            <person name="Lespinet O."/>
            <person name="Thon M."/>
            <person name="Kemen E."/>
            <person name="McHardy A.C."/>
            <person name="Schulze-Lefert P."/>
            <person name="O'Connell R.J."/>
        </authorList>
    </citation>
    <scope>NUCLEOTIDE SEQUENCE [LARGE SCALE GENOMIC DNA]</scope>
    <source>
        <strain evidence="8 9">0861</strain>
    </source>
</reference>
<name>A0A166V234_9PEZI</name>
<gene>
    <name evidence="8" type="ORF">CT0861_00194</name>
</gene>
<keyword evidence="3" id="KW-0964">Secreted</keyword>
<evidence type="ECO:0000256" key="6">
    <source>
        <dbReference type="SAM" id="MobiDB-lite"/>
    </source>
</evidence>
<dbReference type="GO" id="GO:0016671">
    <property type="term" value="F:oxidoreductase activity, acting on a sulfur group of donors, disulfide as acceptor"/>
    <property type="evidence" value="ECO:0007669"/>
    <property type="project" value="InterPro"/>
</dbReference>
<comment type="subcellular location">
    <subcellularLocation>
        <location evidence="1">Secreted</location>
    </subcellularLocation>
</comment>
<comment type="similarity">
    <text evidence="2">Belongs to the GILT family.</text>
</comment>
<evidence type="ECO:0000256" key="5">
    <source>
        <dbReference type="ARBA" id="ARBA00023180"/>
    </source>
</evidence>
<dbReference type="EMBL" id="LFIV01000037">
    <property type="protein sequence ID" value="KZL74073.1"/>
    <property type="molecule type" value="Genomic_DNA"/>
</dbReference>
<protein>
    <submittedName>
        <fullName evidence="8">Gamma interferon inducible lysosomal thiol reductase</fullName>
    </submittedName>
</protein>
<feature type="compositionally biased region" description="Polar residues" evidence="6">
    <location>
        <begin position="24"/>
        <end position="33"/>
    </location>
</feature>
<evidence type="ECO:0000256" key="3">
    <source>
        <dbReference type="ARBA" id="ARBA00022525"/>
    </source>
</evidence>